<evidence type="ECO:0008006" key="4">
    <source>
        <dbReference type="Google" id="ProtNLM"/>
    </source>
</evidence>
<dbReference type="AlphaFoldDB" id="A0A8S1KPM6"/>
<dbReference type="GO" id="GO:0097361">
    <property type="term" value="C:cytosolic [4Fe-4S] assembly targeting complex"/>
    <property type="evidence" value="ECO:0007669"/>
    <property type="project" value="TreeGrafter"/>
</dbReference>
<dbReference type="PROSITE" id="PS50082">
    <property type="entry name" value="WD_REPEATS_2"/>
    <property type="match status" value="1"/>
</dbReference>
<name>A0A8S1KPM6_PARPR</name>
<dbReference type="GO" id="GO:0016226">
    <property type="term" value="P:iron-sulfur cluster assembly"/>
    <property type="evidence" value="ECO:0007669"/>
    <property type="project" value="TreeGrafter"/>
</dbReference>
<dbReference type="Pfam" id="PF00400">
    <property type="entry name" value="WD40"/>
    <property type="match status" value="2"/>
</dbReference>
<dbReference type="PANTHER" id="PTHR19920:SF0">
    <property type="entry name" value="CYTOSOLIC IRON-SULFUR PROTEIN ASSEMBLY PROTEIN CIAO1-RELATED"/>
    <property type="match status" value="1"/>
</dbReference>
<protein>
    <recommendedName>
        <fullName evidence="4">WD40-repeat-containing domain</fullName>
    </recommendedName>
</protein>
<dbReference type="EMBL" id="CAJJDM010000023">
    <property type="protein sequence ID" value="CAD8057239.1"/>
    <property type="molecule type" value="Genomic_DNA"/>
</dbReference>
<dbReference type="SMART" id="SM00320">
    <property type="entry name" value="WD40"/>
    <property type="match status" value="4"/>
</dbReference>
<keyword evidence="3" id="KW-1185">Reference proteome</keyword>
<evidence type="ECO:0000313" key="2">
    <source>
        <dbReference type="EMBL" id="CAD8057239.1"/>
    </source>
</evidence>
<evidence type="ECO:0000256" key="1">
    <source>
        <dbReference type="PROSITE-ProRule" id="PRU00221"/>
    </source>
</evidence>
<accession>A0A8S1KPM6</accession>
<dbReference type="Proteomes" id="UP000688137">
    <property type="component" value="Unassembled WGS sequence"/>
</dbReference>
<comment type="caution">
    <text evidence="2">The sequence shown here is derived from an EMBL/GenBank/DDBJ whole genome shotgun (WGS) entry which is preliminary data.</text>
</comment>
<evidence type="ECO:0000313" key="3">
    <source>
        <dbReference type="Proteomes" id="UP000688137"/>
    </source>
</evidence>
<organism evidence="2 3">
    <name type="scientific">Paramecium primaurelia</name>
    <dbReference type="NCBI Taxonomy" id="5886"/>
    <lineage>
        <taxon>Eukaryota</taxon>
        <taxon>Sar</taxon>
        <taxon>Alveolata</taxon>
        <taxon>Ciliophora</taxon>
        <taxon>Intramacronucleata</taxon>
        <taxon>Oligohymenophorea</taxon>
        <taxon>Peniculida</taxon>
        <taxon>Parameciidae</taxon>
        <taxon>Paramecium</taxon>
    </lineage>
</organism>
<keyword evidence="1" id="KW-0853">WD repeat</keyword>
<sequence length="520" mass="61996">MNNDFELKMIEKPEELVCKNHQKPIYYILTDKNISQKERIVCQECMKNRDSSKPLEFQVIFNQILKQKKERSEIADQLLQESIKQLEHVNDFIGKIQCQLESMKKATDKYIESLTNQRLQNFQFSFFEEVSIHLKEIDKSKEEDDKINKIREEIINQFGKLRNKITSLPQNIDKISDKVINNIRKFYKKNYDDIHKTLEVNLINNNITKQRDPCYTLTFNKTNDLLFTGCGNKIRVWKFDQRNISEITKLKGHLLTVTCIVKSNKVKNSFISVGECGSLIIWKQKNEKEWESLKKQSQWTNSMILNKDETQLIQATANCQIDIWDVDFNQNQLTFKYSLDEYHSNTIFDISLNKKETRMVSCGADKKVIIWKKDNEDQQWTFQQEIICMTYGTKVFFITDDIFFWIGCDQKTDDQIYFYEQQNGNFQIIQGKNLQLEKDDQLIDFHLNPIIYNQQKDVFLLRFKRHVYIIGKTKDGERVIITKLRFETNLIYATLSEDAKYIVTYIEDSKQYQIHEIKWN</sequence>
<proteinExistence type="predicted"/>
<dbReference type="InterPro" id="IPR001680">
    <property type="entry name" value="WD40_rpt"/>
</dbReference>
<gene>
    <name evidence="2" type="ORF">PPRIM_AZ9-3.1.T0250341</name>
</gene>
<reference evidence="2" key="1">
    <citation type="submission" date="2021-01" db="EMBL/GenBank/DDBJ databases">
        <authorList>
            <consortium name="Genoscope - CEA"/>
            <person name="William W."/>
        </authorList>
    </citation>
    <scope>NUCLEOTIDE SEQUENCE</scope>
</reference>
<dbReference type="OMA" id="QRDPCYT"/>
<dbReference type="PANTHER" id="PTHR19920">
    <property type="entry name" value="WD40 PROTEIN CIAO1"/>
    <property type="match status" value="1"/>
</dbReference>
<feature type="repeat" description="WD" evidence="1">
    <location>
        <begin position="340"/>
        <end position="381"/>
    </location>
</feature>